<organism evidence="2 3">
    <name type="scientific">Ascobolus immersus RN42</name>
    <dbReference type="NCBI Taxonomy" id="1160509"/>
    <lineage>
        <taxon>Eukaryota</taxon>
        <taxon>Fungi</taxon>
        <taxon>Dikarya</taxon>
        <taxon>Ascomycota</taxon>
        <taxon>Pezizomycotina</taxon>
        <taxon>Pezizomycetes</taxon>
        <taxon>Pezizales</taxon>
        <taxon>Ascobolaceae</taxon>
        <taxon>Ascobolus</taxon>
    </lineage>
</organism>
<feature type="compositionally biased region" description="Basic and acidic residues" evidence="1">
    <location>
        <begin position="117"/>
        <end position="135"/>
    </location>
</feature>
<feature type="compositionally biased region" description="Basic residues" evidence="1">
    <location>
        <begin position="105"/>
        <end position="116"/>
    </location>
</feature>
<proteinExistence type="predicted"/>
<feature type="region of interest" description="Disordered" evidence="1">
    <location>
        <begin position="105"/>
        <end position="135"/>
    </location>
</feature>
<protein>
    <recommendedName>
        <fullName evidence="4">Rpr2-domain-containing protein</fullName>
    </recommendedName>
</protein>
<evidence type="ECO:0000313" key="3">
    <source>
        <dbReference type="Proteomes" id="UP000275078"/>
    </source>
</evidence>
<reference evidence="2 3" key="1">
    <citation type="journal article" date="2018" name="Nat. Ecol. Evol.">
        <title>Pezizomycetes genomes reveal the molecular basis of ectomycorrhizal truffle lifestyle.</title>
        <authorList>
            <person name="Murat C."/>
            <person name="Payen T."/>
            <person name="Noel B."/>
            <person name="Kuo A."/>
            <person name="Morin E."/>
            <person name="Chen J."/>
            <person name="Kohler A."/>
            <person name="Krizsan K."/>
            <person name="Balestrini R."/>
            <person name="Da Silva C."/>
            <person name="Montanini B."/>
            <person name="Hainaut M."/>
            <person name="Levati E."/>
            <person name="Barry K.W."/>
            <person name="Belfiori B."/>
            <person name="Cichocki N."/>
            <person name="Clum A."/>
            <person name="Dockter R.B."/>
            <person name="Fauchery L."/>
            <person name="Guy J."/>
            <person name="Iotti M."/>
            <person name="Le Tacon F."/>
            <person name="Lindquist E.A."/>
            <person name="Lipzen A."/>
            <person name="Malagnac F."/>
            <person name="Mello A."/>
            <person name="Molinier V."/>
            <person name="Miyauchi S."/>
            <person name="Poulain J."/>
            <person name="Riccioni C."/>
            <person name="Rubini A."/>
            <person name="Sitrit Y."/>
            <person name="Splivallo R."/>
            <person name="Traeger S."/>
            <person name="Wang M."/>
            <person name="Zifcakova L."/>
            <person name="Wipf D."/>
            <person name="Zambonelli A."/>
            <person name="Paolocci F."/>
            <person name="Nowrousian M."/>
            <person name="Ottonello S."/>
            <person name="Baldrian P."/>
            <person name="Spatafora J.W."/>
            <person name="Henrissat B."/>
            <person name="Nagy L.G."/>
            <person name="Aury J.M."/>
            <person name="Wincker P."/>
            <person name="Grigoriev I.V."/>
            <person name="Bonfante P."/>
            <person name="Martin F.M."/>
        </authorList>
    </citation>
    <scope>NUCLEOTIDE SEQUENCE [LARGE SCALE GENOMIC DNA]</scope>
    <source>
        <strain evidence="2 3">RN42</strain>
    </source>
</reference>
<dbReference type="Gene3D" id="6.20.50.20">
    <property type="match status" value="1"/>
</dbReference>
<accession>A0A3N4IND1</accession>
<dbReference type="InterPro" id="IPR007175">
    <property type="entry name" value="Rpr2/Snm1/Rpp21"/>
</dbReference>
<sequence>MTTQTSTTHPHLPHLHHLSAATALLTPISPLLAASTTDRLLTLIESRSNASSNPIDGAPKREVTLTPANLRTFCKKCNAPLVPGWSCTVRTANAQERYTVGKDVRKRMRKEARKRLLKDQSKAAEEGKKDSKKEGEAVLLRRKQTEKEKGIVIECEACGYKERIVLEKPKAVRKKKGVKKIVATVKEITSTTTKTTTVATPTAVSKVQTTTQTVQTTTTLAQQGTAKARAKKRKQGLLSEVLAKKKQEDEAKARGGLGGGLGGLNLMDLMKTG</sequence>
<evidence type="ECO:0000313" key="2">
    <source>
        <dbReference type="EMBL" id="RPA83084.1"/>
    </source>
</evidence>
<keyword evidence="3" id="KW-1185">Reference proteome</keyword>
<evidence type="ECO:0008006" key="4">
    <source>
        <dbReference type="Google" id="ProtNLM"/>
    </source>
</evidence>
<dbReference type="Pfam" id="PF04032">
    <property type="entry name" value="Rpr2"/>
    <property type="match status" value="1"/>
</dbReference>
<dbReference type="Proteomes" id="UP000275078">
    <property type="component" value="Unassembled WGS sequence"/>
</dbReference>
<dbReference type="EMBL" id="ML119667">
    <property type="protein sequence ID" value="RPA83084.1"/>
    <property type="molecule type" value="Genomic_DNA"/>
</dbReference>
<dbReference type="AlphaFoldDB" id="A0A3N4IND1"/>
<evidence type="ECO:0000256" key="1">
    <source>
        <dbReference type="SAM" id="MobiDB-lite"/>
    </source>
</evidence>
<dbReference type="GO" id="GO:0006396">
    <property type="term" value="P:RNA processing"/>
    <property type="evidence" value="ECO:0007669"/>
    <property type="project" value="InterPro"/>
</dbReference>
<name>A0A3N4IND1_ASCIM</name>
<gene>
    <name evidence="2" type="ORF">BJ508DRAFT_305097</name>
</gene>